<dbReference type="SUPFAM" id="SSF49785">
    <property type="entry name" value="Galactose-binding domain-like"/>
    <property type="match status" value="1"/>
</dbReference>
<dbReference type="Pfam" id="PF01483">
    <property type="entry name" value="P_proprotein"/>
    <property type="match status" value="1"/>
</dbReference>
<evidence type="ECO:0000313" key="6">
    <source>
        <dbReference type="Proteomes" id="UP000231501"/>
    </source>
</evidence>
<dbReference type="AlphaFoldDB" id="A0A2G9CDQ9"/>
<keyword evidence="6" id="KW-1185">Reference proteome</keyword>
<dbReference type="PROSITE" id="PS51829">
    <property type="entry name" value="P_HOMO_B"/>
    <property type="match status" value="1"/>
</dbReference>
<sequence>MNFTRLLAVCAASLTTAFAAQAAVVTASSTTPTTICDRCVVESTLNVDAHGTLSDVNVSIIDLRHTYDADLAIWLIAPTGTSVQLFNRRGGSADNFFNTVFDDSAAIAVANGAAPFTGTFRAEELLSAFNGQDAFGTWTLRVADLAGADVGVINNWSVQLTTVPEPGSLALAGLALVGLGMARRRKA</sequence>
<dbReference type="OrthoDB" id="9792152at2"/>
<dbReference type="Gene3D" id="2.60.120.260">
    <property type="entry name" value="Galactose-binding domain-like"/>
    <property type="match status" value="1"/>
</dbReference>
<feature type="signal peptide" evidence="3">
    <location>
        <begin position="1"/>
        <end position="22"/>
    </location>
</feature>
<evidence type="ECO:0000256" key="3">
    <source>
        <dbReference type="SAM" id="SignalP"/>
    </source>
</evidence>
<organism evidence="5 6">
    <name type="scientific">Roseateles chitinivorans</name>
    <dbReference type="NCBI Taxonomy" id="2917965"/>
    <lineage>
        <taxon>Bacteria</taxon>
        <taxon>Pseudomonadati</taxon>
        <taxon>Pseudomonadota</taxon>
        <taxon>Betaproteobacteria</taxon>
        <taxon>Burkholderiales</taxon>
        <taxon>Sphaerotilaceae</taxon>
        <taxon>Roseateles</taxon>
    </lineage>
</organism>
<dbReference type="InterPro" id="IPR002884">
    <property type="entry name" value="P_dom"/>
</dbReference>
<accession>A0A2G9CDQ9</accession>
<dbReference type="NCBIfam" id="TIGR02595">
    <property type="entry name" value="PEP_CTERM"/>
    <property type="match status" value="1"/>
</dbReference>
<dbReference type="GO" id="GO:0004252">
    <property type="term" value="F:serine-type endopeptidase activity"/>
    <property type="evidence" value="ECO:0007669"/>
    <property type="project" value="InterPro"/>
</dbReference>
<dbReference type="GO" id="GO:0006508">
    <property type="term" value="P:proteolysis"/>
    <property type="evidence" value="ECO:0007669"/>
    <property type="project" value="UniProtKB-KW"/>
</dbReference>
<dbReference type="Pfam" id="PF07589">
    <property type="entry name" value="PEP-CTERM"/>
    <property type="match status" value="1"/>
</dbReference>
<proteinExistence type="predicted"/>
<feature type="domain" description="P/Homo B" evidence="4">
    <location>
        <begin position="18"/>
        <end position="166"/>
    </location>
</feature>
<comment type="caution">
    <text evidence="5">The sequence shown here is derived from an EMBL/GenBank/DDBJ whole genome shotgun (WGS) entry which is preliminary data.</text>
</comment>
<dbReference type="RefSeq" id="WP_099860221.1">
    <property type="nucleotide sequence ID" value="NZ_PEOG01000009.1"/>
</dbReference>
<keyword evidence="1" id="KW-0645">Protease</keyword>
<gene>
    <name evidence="5" type="ORF">CS062_04125</name>
</gene>
<dbReference type="EMBL" id="PEOG01000009">
    <property type="protein sequence ID" value="PIM54576.1"/>
    <property type="molecule type" value="Genomic_DNA"/>
</dbReference>
<evidence type="ECO:0000256" key="1">
    <source>
        <dbReference type="ARBA" id="ARBA00022670"/>
    </source>
</evidence>
<reference evidence="5 6" key="1">
    <citation type="submission" date="2017-11" db="EMBL/GenBank/DDBJ databases">
        <title>Draft genome sequence of Mitsuaria sp. HWN-4.</title>
        <authorList>
            <person name="Gundlapally S.R."/>
        </authorList>
    </citation>
    <scope>NUCLEOTIDE SEQUENCE [LARGE SCALE GENOMIC DNA]</scope>
    <source>
        <strain evidence="5 6">HWN-4</strain>
    </source>
</reference>
<evidence type="ECO:0000259" key="4">
    <source>
        <dbReference type="PROSITE" id="PS51829"/>
    </source>
</evidence>
<evidence type="ECO:0000313" key="5">
    <source>
        <dbReference type="EMBL" id="PIM54576.1"/>
    </source>
</evidence>
<keyword evidence="3" id="KW-0732">Signal</keyword>
<dbReference type="InterPro" id="IPR008979">
    <property type="entry name" value="Galactose-bd-like_sf"/>
</dbReference>
<dbReference type="Proteomes" id="UP000231501">
    <property type="component" value="Unassembled WGS sequence"/>
</dbReference>
<evidence type="ECO:0000256" key="2">
    <source>
        <dbReference type="ARBA" id="ARBA00022801"/>
    </source>
</evidence>
<protein>
    <recommendedName>
        <fullName evidence="4">P/Homo B domain-containing protein</fullName>
    </recommendedName>
</protein>
<name>A0A2G9CDQ9_9BURK</name>
<keyword evidence="2" id="KW-0378">Hydrolase</keyword>
<dbReference type="InterPro" id="IPR013424">
    <property type="entry name" value="Ice-binding_C"/>
</dbReference>
<feature type="chain" id="PRO_5013708359" description="P/Homo B domain-containing protein" evidence="3">
    <location>
        <begin position="23"/>
        <end position="187"/>
    </location>
</feature>